<dbReference type="Gene3D" id="3.90.1720.10">
    <property type="entry name" value="endopeptidase domain like (from Nostoc punctiforme)"/>
    <property type="match status" value="1"/>
</dbReference>
<evidence type="ECO:0000313" key="2">
    <source>
        <dbReference type="Proteomes" id="UP000775500"/>
    </source>
</evidence>
<comment type="caution">
    <text evidence="1">The sequence shown here is derived from an EMBL/GenBank/DDBJ whole genome shotgun (WGS) entry which is preliminary data.</text>
</comment>
<evidence type="ECO:0000313" key="1">
    <source>
        <dbReference type="EMBL" id="MBM6832166.1"/>
    </source>
</evidence>
<proteinExistence type="predicted"/>
<reference evidence="1 2" key="1">
    <citation type="journal article" date="2021" name="Sci. Rep.">
        <title>The distribution of antibiotic resistance genes in chicken gut microbiota commensals.</title>
        <authorList>
            <person name="Juricova H."/>
            <person name="Matiasovicova J."/>
            <person name="Kubasova T."/>
            <person name="Cejkova D."/>
            <person name="Rychlik I."/>
        </authorList>
    </citation>
    <scope>NUCLEOTIDE SEQUENCE [LARGE SCALE GENOMIC DNA]</scope>
    <source>
        <strain evidence="1 2">An423</strain>
    </source>
</reference>
<protein>
    <submittedName>
        <fullName evidence="1">Uncharacterized protein</fullName>
    </submittedName>
</protein>
<dbReference type="RefSeq" id="WP_204686538.1">
    <property type="nucleotide sequence ID" value="NZ_JACJLU010000014.1"/>
</dbReference>
<accession>A0ABS2FQ49</accession>
<gene>
    <name evidence="1" type="ORF">H5982_08725</name>
</gene>
<organism evidence="1 2">
    <name type="scientific">Faecalicoccus acidiformans</name>
    <dbReference type="NCBI Taxonomy" id="915173"/>
    <lineage>
        <taxon>Bacteria</taxon>
        <taxon>Bacillati</taxon>
        <taxon>Bacillota</taxon>
        <taxon>Erysipelotrichia</taxon>
        <taxon>Erysipelotrichales</taxon>
        <taxon>Erysipelotrichaceae</taxon>
        <taxon>Faecalicoccus</taxon>
    </lineage>
</organism>
<name>A0ABS2FQ49_9FIRM</name>
<dbReference type="Proteomes" id="UP000775500">
    <property type="component" value="Unassembled WGS sequence"/>
</dbReference>
<dbReference type="EMBL" id="JACJLU010000014">
    <property type="protein sequence ID" value="MBM6832166.1"/>
    <property type="molecule type" value="Genomic_DNA"/>
</dbReference>
<sequence length="278" mass="31141">MKRHIQWSRVLAIILILILTAGLGLSLFLNRTVDENVSQKDTVAENDKTMQEFLKIAMEPVGQTMYVWGGGWNEEDTGAGIEATTLGLSSQWKIFFEQQSSNYDYQITLYQIHDGLDCSGYVGWVIYNLMESESGQSGYVMKSQEMASTYASYGWGTFTPYSEVTDHKPGDIFSNEVHVYISLGTCDDGSVLLVHSSPPGVRLCGTLLPSGESSKAVELASSIMSTHYPEWFEKYPSCEVDLSYLTNYNQFRWNADTLSDAQFIQNLSAEEIADLLWS</sequence>
<keyword evidence="2" id="KW-1185">Reference proteome</keyword>